<evidence type="ECO:0000256" key="10">
    <source>
        <dbReference type="ARBA" id="ARBA00030455"/>
    </source>
</evidence>
<keyword evidence="8" id="KW-0520">NAD</keyword>
<dbReference type="RefSeq" id="WP_157399948.1">
    <property type="nucleotide sequence ID" value="NZ_WSEL01000009.1"/>
</dbReference>
<evidence type="ECO:0000256" key="13">
    <source>
        <dbReference type="RuleBase" id="RU003719"/>
    </source>
</evidence>
<dbReference type="PROSITE" id="PS51671">
    <property type="entry name" value="ACT"/>
    <property type="match status" value="1"/>
</dbReference>
<dbReference type="InterPro" id="IPR036291">
    <property type="entry name" value="NAD(P)-bd_dom_sf"/>
</dbReference>
<dbReference type="EC" id="1.1.1.95" evidence="5"/>
<proteinExistence type="inferred from homology"/>
<evidence type="ECO:0000256" key="11">
    <source>
        <dbReference type="ARBA" id="ARBA00048126"/>
    </source>
</evidence>
<evidence type="ECO:0000256" key="6">
    <source>
        <dbReference type="ARBA" id="ARBA00021582"/>
    </source>
</evidence>
<comment type="function">
    <text evidence="1">Catalyzes the reversible oxidation of 3-phospho-D-glycerate to 3-phosphonooxypyruvate, the first step of the phosphorylated L-serine biosynthesis pathway. Also catalyzes the reversible oxidation of 2-hydroxyglutarate to 2-oxoglutarate.</text>
</comment>
<dbReference type="InterPro" id="IPR002912">
    <property type="entry name" value="ACT_dom"/>
</dbReference>
<dbReference type="InterPro" id="IPR050857">
    <property type="entry name" value="D-2-hydroxyacid_DH"/>
</dbReference>
<dbReference type="PANTHER" id="PTHR42789">
    <property type="entry name" value="D-ISOMER SPECIFIC 2-HYDROXYACID DEHYDROGENASE FAMILY PROTEIN (AFU_ORTHOLOGUE AFUA_6G10090)"/>
    <property type="match status" value="1"/>
</dbReference>
<dbReference type="Proteomes" id="UP000469385">
    <property type="component" value="Unassembled WGS sequence"/>
</dbReference>
<dbReference type="Gene3D" id="3.40.50.720">
    <property type="entry name" value="NAD(P)-binding Rossmann-like Domain"/>
    <property type="match status" value="2"/>
</dbReference>
<dbReference type="FunFam" id="3.40.50.720:FF:000041">
    <property type="entry name" value="D-3-phosphoglycerate dehydrogenase"/>
    <property type="match status" value="1"/>
</dbReference>
<dbReference type="CDD" id="cd04901">
    <property type="entry name" value="ACT_3PGDH"/>
    <property type="match status" value="1"/>
</dbReference>
<dbReference type="SUPFAM" id="SSF52283">
    <property type="entry name" value="Formate/glycerate dehydrogenase catalytic domain-like"/>
    <property type="match status" value="1"/>
</dbReference>
<evidence type="ECO:0000256" key="8">
    <source>
        <dbReference type="ARBA" id="ARBA00023027"/>
    </source>
</evidence>
<dbReference type="GO" id="GO:0006564">
    <property type="term" value="P:L-serine biosynthetic process"/>
    <property type="evidence" value="ECO:0007669"/>
    <property type="project" value="UniProtKB-KW"/>
</dbReference>
<evidence type="ECO:0000256" key="5">
    <source>
        <dbReference type="ARBA" id="ARBA00013143"/>
    </source>
</evidence>
<evidence type="ECO:0000313" key="15">
    <source>
        <dbReference type="EMBL" id="MVQ31947.1"/>
    </source>
</evidence>
<dbReference type="CDD" id="cd12176">
    <property type="entry name" value="PGDH_3"/>
    <property type="match status" value="1"/>
</dbReference>
<protein>
    <recommendedName>
        <fullName evidence="6">D-3-phosphoglycerate dehydrogenase</fullName>
        <ecNumber evidence="4">1.1.1.399</ecNumber>
        <ecNumber evidence="5">1.1.1.95</ecNumber>
    </recommendedName>
    <alternativeName>
        <fullName evidence="10">2-oxoglutarate reductase</fullName>
    </alternativeName>
</protein>
<dbReference type="NCBIfam" id="NF008759">
    <property type="entry name" value="PRK11790.1"/>
    <property type="match status" value="1"/>
</dbReference>
<comment type="caution">
    <text evidence="15">The sequence shown here is derived from an EMBL/GenBank/DDBJ whole genome shotgun (WGS) entry which is preliminary data.</text>
</comment>
<comment type="similarity">
    <text evidence="3 13">Belongs to the D-isomer specific 2-hydroxyacid dehydrogenase family.</text>
</comment>
<dbReference type="Pfam" id="PF02826">
    <property type="entry name" value="2-Hacid_dh_C"/>
    <property type="match status" value="1"/>
</dbReference>
<dbReference type="Pfam" id="PF00389">
    <property type="entry name" value="2-Hacid_dh"/>
    <property type="match status" value="1"/>
</dbReference>
<sequence length="414" mass="44132">MTDRPPGRVSLPKDRIRVVLLEGIHPSALDLLRTEGYTQIAAVPRALAGADLVDAIADAHFVGIRSRTQLTAEVLEHAPRLVAVGAFCIGTDQVDLAAAMRRGIPVFNAPFSNTRSVAELVLAEIVMLMRGIPYKNAVLHRGGWVKSAEGSREVRGKTLGIVGYGHIGTQVGVLAEHLGMQVVFADIETRLPLGNARQLPSLAAVLDAADVVTLHVPDTDATRGMVDAAALARMRPGSHLINASRGKVVDIDALAQALRSGHVAGAAIDVFPAEPKGNDARFASPLVEFDNVLLTPHIGGSTQEAQENIGREVAAKLVRYSDNGSTVTAVNFPEVALPEHTGRSRLLHIHRNVPGILARINERFSSAGINIAGQYLRTNEEVGYVVIDVDGTAPQEALDHLCGIPGTIRCRVLY</sequence>
<dbReference type="UniPathway" id="UPA00135">
    <property type="reaction ID" value="UER00196"/>
</dbReference>
<dbReference type="EC" id="1.1.1.399" evidence="4"/>
<dbReference type="Gene3D" id="3.30.70.260">
    <property type="match status" value="1"/>
</dbReference>
<dbReference type="Pfam" id="PF22629">
    <property type="entry name" value="ACT_AHAS_ss"/>
    <property type="match status" value="1"/>
</dbReference>
<dbReference type="InterPro" id="IPR045865">
    <property type="entry name" value="ACT-like_dom_sf"/>
</dbReference>
<evidence type="ECO:0000256" key="1">
    <source>
        <dbReference type="ARBA" id="ARBA00003800"/>
    </source>
</evidence>
<organism evidence="15 16">
    <name type="scientific">Ramlibacter pinisoli</name>
    <dbReference type="NCBI Taxonomy" id="2682844"/>
    <lineage>
        <taxon>Bacteria</taxon>
        <taxon>Pseudomonadati</taxon>
        <taxon>Pseudomonadota</taxon>
        <taxon>Betaproteobacteria</taxon>
        <taxon>Burkholderiales</taxon>
        <taxon>Comamonadaceae</taxon>
        <taxon>Ramlibacter</taxon>
    </lineage>
</organism>
<feature type="domain" description="ACT" evidence="14">
    <location>
        <begin position="345"/>
        <end position="414"/>
    </location>
</feature>
<dbReference type="EMBL" id="WSEL01000009">
    <property type="protein sequence ID" value="MVQ31947.1"/>
    <property type="molecule type" value="Genomic_DNA"/>
</dbReference>
<dbReference type="GO" id="GO:0004617">
    <property type="term" value="F:phosphoglycerate dehydrogenase activity"/>
    <property type="evidence" value="ECO:0007669"/>
    <property type="project" value="UniProtKB-EC"/>
</dbReference>
<comment type="catalytic activity">
    <reaction evidence="12">
        <text>(2R)-3-phosphoglycerate + NAD(+) = 3-phosphooxypyruvate + NADH + H(+)</text>
        <dbReference type="Rhea" id="RHEA:12641"/>
        <dbReference type="ChEBI" id="CHEBI:15378"/>
        <dbReference type="ChEBI" id="CHEBI:18110"/>
        <dbReference type="ChEBI" id="CHEBI:57540"/>
        <dbReference type="ChEBI" id="CHEBI:57945"/>
        <dbReference type="ChEBI" id="CHEBI:58272"/>
        <dbReference type="EC" id="1.1.1.95"/>
    </reaction>
</comment>
<accession>A0A6N8IYP1</accession>
<dbReference type="InterPro" id="IPR054480">
    <property type="entry name" value="AHAS_small-like_ACT"/>
</dbReference>
<dbReference type="InterPro" id="IPR006140">
    <property type="entry name" value="D-isomer_DH_NAD-bd"/>
</dbReference>
<dbReference type="PANTHER" id="PTHR42789:SF1">
    <property type="entry name" value="D-ISOMER SPECIFIC 2-HYDROXYACID DEHYDROGENASE FAMILY PROTEIN (AFU_ORTHOLOGUE AFUA_6G10090)"/>
    <property type="match status" value="1"/>
</dbReference>
<comment type="catalytic activity">
    <reaction evidence="11">
        <text>(R)-2-hydroxyglutarate + NAD(+) = 2-oxoglutarate + NADH + H(+)</text>
        <dbReference type="Rhea" id="RHEA:49612"/>
        <dbReference type="ChEBI" id="CHEBI:15378"/>
        <dbReference type="ChEBI" id="CHEBI:15801"/>
        <dbReference type="ChEBI" id="CHEBI:16810"/>
        <dbReference type="ChEBI" id="CHEBI:57540"/>
        <dbReference type="ChEBI" id="CHEBI:57945"/>
        <dbReference type="EC" id="1.1.1.399"/>
    </reaction>
</comment>
<dbReference type="GO" id="GO:0047545">
    <property type="term" value="F:(S)-2-hydroxyglutarate dehydrogenase activity"/>
    <property type="evidence" value="ECO:0007669"/>
    <property type="project" value="UniProtKB-ARBA"/>
</dbReference>
<evidence type="ECO:0000256" key="2">
    <source>
        <dbReference type="ARBA" id="ARBA00005216"/>
    </source>
</evidence>
<dbReference type="SUPFAM" id="SSF51735">
    <property type="entry name" value="NAD(P)-binding Rossmann-fold domains"/>
    <property type="match status" value="1"/>
</dbReference>
<evidence type="ECO:0000256" key="12">
    <source>
        <dbReference type="ARBA" id="ARBA00048731"/>
    </source>
</evidence>
<evidence type="ECO:0000256" key="7">
    <source>
        <dbReference type="ARBA" id="ARBA00023002"/>
    </source>
</evidence>
<keyword evidence="9" id="KW-0718">Serine biosynthesis</keyword>
<reference evidence="15 16" key="1">
    <citation type="submission" date="2019-12" db="EMBL/GenBank/DDBJ databases">
        <authorList>
            <person name="Huq M.A."/>
        </authorList>
    </citation>
    <scope>NUCLEOTIDE SEQUENCE [LARGE SCALE GENOMIC DNA]</scope>
    <source>
        <strain evidence="15 16">MAH-25</strain>
    </source>
</reference>
<dbReference type="GO" id="GO:0051287">
    <property type="term" value="F:NAD binding"/>
    <property type="evidence" value="ECO:0007669"/>
    <property type="project" value="InterPro"/>
</dbReference>
<dbReference type="InterPro" id="IPR029753">
    <property type="entry name" value="D-isomer_DH_CS"/>
</dbReference>
<dbReference type="SUPFAM" id="SSF55021">
    <property type="entry name" value="ACT-like"/>
    <property type="match status" value="1"/>
</dbReference>
<evidence type="ECO:0000313" key="16">
    <source>
        <dbReference type="Proteomes" id="UP000469385"/>
    </source>
</evidence>
<evidence type="ECO:0000256" key="4">
    <source>
        <dbReference type="ARBA" id="ARBA00013001"/>
    </source>
</evidence>
<dbReference type="InterPro" id="IPR006139">
    <property type="entry name" value="D-isomer_2_OHA_DH_cat_dom"/>
</dbReference>
<name>A0A6N8IYP1_9BURK</name>
<dbReference type="AlphaFoldDB" id="A0A6N8IYP1"/>
<keyword evidence="7 13" id="KW-0560">Oxidoreductase</keyword>
<dbReference type="PROSITE" id="PS00670">
    <property type="entry name" value="D_2_HYDROXYACID_DH_2"/>
    <property type="match status" value="1"/>
</dbReference>
<evidence type="ECO:0000256" key="3">
    <source>
        <dbReference type="ARBA" id="ARBA00005854"/>
    </source>
</evidence>
<evidence type="ECO:0000259" key="14">
    <source>
        <dbReference type="PROSITE" id="PS51671"/>
    </source>
</evidence>
<evidence type="ECO:0000256" key="9">
    <source>
        <dbReference type="ARBA" id="ARBA00023299"/>
    </source>
</evidence>
<keyword evidence="9" id="KW-0028">Amino-acid biosynthesis</keyword>
<keyword evidence="16" id="KW-1185">Reference proteome</keyword>
<gene>
    <name evidence="15" type="primary">serA</name>
    <name evidence="15" type="ORF">GON04_20985</name>
</gene>
<comment type="pathway">
    <text evidence="2">Amino-acid biosynthesis; L-serine biosynthesis; L-serine from 3-phospho-D-glycerate: step 1/3.</text>
</comment>